<dbReference type="Gene3D" id="3.30.420.10">
    <property type="entry name" value="Ribonuclease H-like superfamily/Ribonuclease H"/>
    <property type="match status" value="1"/>
</dbReference>
<gene>
    <name evidence="3" type="primary">GIN1-L2</name>
    <name evidence="3" type="ORF">Hamer_G015906</name>
</gene>
<organism evidence="3 4">
    <name type="scientific">Homarus americanus</name>
    <name type="common">American lobster</name>
    <dbReference type="NCBI Taxonomy" id="6706"/>
    <lineage>
        <taxon>Eukaryota</taxon>
        <taxon>Metazoa</taxon>
        <taxon>Ecdysozoa</taxon>
        <taxon>Arthropoda</taxon>
        <taxon>Crustacea</taxon>
        <taxon>Multicrustacea</taxon>
        <taxon>Malacostraca</taxon>
        <taxon>Eumalacostraca</taxon>
        <taxon>Eucarida</taxon>
        <taxon>Decapoda</taxon>
        <taxon>Pleocyemata</taxon>
        <taxon>Astacidea</taxon>
        <taxon>Nephropoidea</taxon>
        <taxon>Nephropidae</taxon>
        <taxon>Homarus</taxon>
    </lineage>
</organism>
<name>A0A8J5JF06_HOMAM</name>
<protein>
    <recommendedName>
        <fullName evidence="1">RNA-directed DNA polymerase</fullName>
        <ecNumber evidence="1">2.7.7.49</ecNumber>
    </recommendedName>
</protein>
<dbReference type="AlphaFoldDB" id="A0A8J5JF06"/>
<dbReference type="SUPFAM" id="SSF53098">
    <property type="entry name" value="Ribonuclease H-like"/>
    <property type="match status" value="1"/>
</dbReference>
<dbReference type="InterPro" id="IPR036397">
    <property type="entry name" value="RNaseH_sf"/>
</dbReference>
<dbReference type="PANTHER" id="PTHR37984">
    <property type="entry name" value="PROTEIN CBG26694"/>
    <property type="match status" value="1"/>
</dbReference>
<dbReference type="InterPro" id="IPR050951">
    <property type="entry name" value="Retrovirus_Pol_polyprotein"/>
</dbReference>
<keyword evidence="4" id="KW-1185">Reference proteome</keyword>
<accession>A0A8J5JF06</accession>
<dbReference type="InterPro" id="IPR041588">
    <property type="entry name" value="Integrase_H2C2"/>
</dbReference>
<evidence type="ECO:0000256" key="1">
    <source>
        <dbReference type="ARBA" id="ARBA00012493"/>
    </source>
</evidence>
<dbReference type="PANTHER" id="PTHR37984:SF15">
    <property type="entry name" value="INTEGRASE CATALYTIC DOMAIN-CONTAINING PROTEIN"/>
    <property type="match status" value="1"/>
</dbReference>
<reference evidence="3" key="1">
    <citation type="journal article" date="2021" name="Sci. Adv.">
        <title>The American lobster genome reveals insights on longevity, neural, and immune adaptations.</title>
        <authorList>
            <person name="Polinski J.M."/>
            <person name="Zimin A.V."/>
            <person name="Clark K.F."/>
            <person name="Kohn A.B."/>
            <person name="Sadowski N."/>
            <person name="Timp W."/>
            <person name="Ptitsyn A."/>
            <person name="Khanna P."/>
            <person name="Romanova D.Y."/>
            <person name="Williams P."/>
            <person name="Greenwood S.J."/>
            <person name="Moroz L.L."/>
            <person name="Walt D.R."/>
            <person name="Bodnar A.G."/>
        </authorList>
    </citation>
    <scope>NUCLEOTIDE SEQUENCE</scope>
    <source>
        <strain evidence="3">GMGI-L3</strain>
    </source>
</reference>
<evidence type="ECO:0000313" key="3">
    <source>
        <dbReference type="EMBL" id="KAG7156972.1"/>
    </source>
</evidence>
<comment type="caution">
    <text evidence="3">The sequence shown here is derived from an EMBL/GenBank/DDBJ whole genome shotgun (WGS) entry which is preliminary data.</text>
</comment>
<dbReference type="EC" id="2.7.7.49" evidence="1"/>
<dbReference type="EMBL" id="JAHLQT010038275">
    <property type="protein sequence ID" value="KAG7156972.1"/>
    <property type="molecule type" value="Genomic_DNA"/>
</dbReference>
<dbReference type="InterPro" id="IPR012337">
    <property type="entry name" value="RNaseH-like_sf"/>
</dbReference>
<proteinExistence type="predicted"/>
<dbReference type="Proteomes" id="UP000747542">
    <property type="component" value="Unassembled WGS sequence"/>
</dbReference>
<dbReference type="GO" id="GO:0003676">
    <property type="term" value="F:nucleic acid binding"/>
    <property type="evidence" value="ECO:0007669"/>
    <property type="project" value="InterPro"/>
</dbReference>
<evidence type="ECO:0000313" key="4">
    <source>
        <dbReference type="Proteomes" id="UP000747542"/>
    </source>
</evidence>
<dbReference type="GO" id="GO:0003964">
    <property type="term" value="F:RNA-directed DNA polymerase activity"/>
    <property type="evidence" value="ECO:0007669"/>
    <property type="project" value="UniProtKB-EC"/>
</dbReference>
<dbReference type="PROSITE" id="PS50994">
    <property type="entry name" value="INTEGRASE"/>
    <property type="match status" value="1"/>
</dbReference>
<evidence type="ECO:0000259" key="2">
    <source>
        <dbReference type="PROSITE" id="PS50994"/>
    </source>
</evidence>
<dbReference type="InterPro" id="IPR001584">
    <property type="entry name" value="Integrase_cat-core"/>
</dbReference>
<feature type="domain" description="Integrase catalytic" evidence="2">
    <location>
        <begin position="143"/>
        <end position="304"/>
    </location>
</feature>
<dbReference type="FunFam" id="1.10.340.70:FF:000001">
    <property type="entry name" value="Retrovirus-related Pol polyprotein from transposon gypsy-like Protein"/>
    <property type="match status" value="1"/>
</dbReference>
<sequence length="371" mass="42653">MVRKGKDTWLHLQQIVHYLKTGKYLDSVTQVEKNGIRKAAANFVTEGSSVYYMYTGTSKKADRADDDIKPLRKRLVITTKEERDIILRKIHDNSGHQGQCKTQDKIIQQYYWLSITDDVKEWIKSCSRCQFHCKFKTKAPEPHPIKPEGRWSVLCMGLIGPLHETQQDHKYIITMTDLFTKWVVAYPLTYKSGPCVAQAIVNMIHTHGPPHQIITNQGHEFVDEVNKSILSLFKVKQLMTSACHPQAIGQNEQTNQTVKAAIFKCCNKNQDDWDRHLNSVVYGINTSKQSTTKYSPFNLMYLREARGAHTINTIHDSHEGVDLDLNPRLMDEVITNSMEYCVWTSKQVKANIEKSQGKNKTFAEKKRKLAL</sequence>
<dbReference type="Pfam" id="PF17921">
    <property type="entry name" value="Integrase_H2C2"/>
    <property type="match status" value="1"/>
</dbReference>
<dbReference type="GO" id="GO:0015074">
    <property type="term" value="P:DNA integration"/>
    <property type="evidence" value="ECO:0007669"/>
    <property type="project" value="InterPro"/>
</dbReference>
<dbReference type="Gene3D" id="1.10.340.70">
    <property type="match status" value="1"/>
</dbReference>